<evidence type="ECO:0000313" key="10">
    <source>
        <dbReference type="EMBL" id="ABM76852.1"/>
    </source>
</evidence>
<evidence type="ECO:0000256" key="9">
    <source>
        <dbReference type="ARBA" id="ARBA00031828"/>
    </source>
</evidence>
<comment type="cofactor">
    <cofactor evidence="1">
        <name>Mg(2+)</name>
        <dbReference type="ChEBI" id="CHEBI:18420"/>
    </cofactor>
</comment>
<dbReference type="Gene3D" id="3.40.50.1000">
    <property type="entry name" value="HAD superfamily/HAD-like"/>
    <property type="match status" value="1"/>
</dbReference>
<dbReference type="PANTHER" id="PTHR42891">
    <property type="entry name" value="D-GLYCERO-BETA-D-MANNO-HEPTOSE-1,7-BISPHOSPHATE 7-PHOSPHATASE"/>
    <property type="match status" value="1"/>
</dbReference>
<dbReference type="GO" id="GO:0016791">
    <property type="term" value="F:phosphatase activity"/>
    <property type="evidence" value="ECO:0007669"/>
    <property type="project" value="InterPro"/>
</dbReference>
<dbReference type="GO" id="GO:0005737">
    <property type="term" value="C:cytoplasm"/>
    <property type="evidence" value="ECO:0007669"/>
    <property type="project" value="UniProtKB-SubCell"/>
</dbReference>
<protein>
    <recommendedName>
        <fullName evidence="9">D,D-heptose 1,7-bisphosphate phosphatase</fullName>
    </recommendedName>
</protein>
<reference evidence="10 11" key="1">
    <citation type="journal article" date="2007" name="PLoS Genet.">
        <title>Patterns and implications of gene gain and loss in the evolution of Prochlorococcus.</title>
        <authorList>
            <person name="Kettler G.C."/>
            <person name="Martiny A.C."/>
            <person name="Huang K."/>
            <person name="Zucker J."/>
            <person name="Coleman M.L."/>
            <person name="Rodrigue S."/>
            <person name="Chen F."/>
            <person name="Lapidus A."/>
            <person name="Ferriera S."/>
            <person name="Johnson J."/>
            <person name="Steglich C."/>
            <person name="Church G.M."/>
            <person name="Richardson P."/>
            <person name="Chisholm S.W."/>
        </authorList>
    </citation>
    <scope>NUCLEOTIDE SEQUENCE [LARGE SCALE GENOMIC DNA]</scope>
    <source>
        <strain evidence="10 11">MIT 9303</strain>
    </source>
</reference>
<dbReference type="KEGG" id="pmf:P9303_00971"/>
<dbReference type="InterPro" id="IPR004446">
    <property type="entry name" value="Heptose_bisP_phosphatase"/>
</dbReference>
<dbReference type="PANTHER" id="PTHR42891:SF1">
    <property type="entry name" value="D-GLYCERO-BETA-D-MANNO-HEPTOSE-1,7-BISPHOSPHATE 7-PHOSPHATASE"/>
    <property type="match status" value="1"/>
</dbReference>
<evidence type="ECO:0000256" key="1">
    <source>
        <dbReference type="ARBA" id="ARBA00001946"/>
    </source>
</evidence>
<evidence type="ECO:0000256" key="8">
    <source>
        <dbReference type="ARBA" id="ARBA00023277"/>
    </source>
</evidence>
<evidence type="ECO:0000256" key="7">
    <source>
        <dbReference type="ARBA" id="ARBA00022801"/>
    </source>
</evidence>
<evidence type="ECO:0000256" key="5">
    <source>
        <dbReference type="ARBA" id="ARBA00022490"/>
    </source>
</evidence>
<comment type="similarity">
    <text evidence="3">Belongs to the GmhB family.</text>
</comment>
<dbReference type="NCBIfam" id="TIGR01656">
    <property type="entry name" value="Histidinol-ppas"/>
    <property type="match status" value="1"/>
</dbReference>
<dbReference type="InterPro" id="IPR006549">
    <property type="entry name" value="HAD-SF_hydro_IIIA"/>
</dbReference>
<comment type="subunit">
    <text evidence="4">Monomer.</text>
</comment>
<dbReference type="RefSeq" id="WP_011824783.1">
    <property type="nucleotide sequence ID" value="NC_008820.1"/>
</dbReference>
<keyword evidence="5" id="KW-0963">Cytoplasm</keyword>
<dbReference type="AlphaFoldDB" id="A2C5U2"/>
<dbReference type="SUPFAM" id="SSF56784">
    <property type="entry name" value="HAD-like"/>
    <property type="match status" value="1"/>
</dbReference>
<dbReference type="InterPro" id="IPR006543">
    <property type="entry name" value="Histidinol-phos"/>
</dbReference>
<dbReference type="BioCyc" id="PMAR59922:G1G80-93-MONOMER"/>
<dbReference type="EMBL" id="CP000554">
    <property type="protein sequence ID" value="ABM76852.1"/>
    <property type="molecule type" value="Genomic_DNA"/>
</dbReference>
<name>A2C5U2_PROM3</name>
<evidence type="ECO:0000256" key="6">
    <source>
        <dbReference type="ARBA" id="ARBA00022723"/>
    </source>
</evidence>
<dbReference type="HOGENOM" id="CLU_085077_3_1_3"/>
<dbReference type="Pfam" id="PF08645">
    <property type="entry name" value="PNK3P"/>
    <property type="match status" value="1"/>
</dbReference>
<sequence length="220" mass="24989">MNRHIIHTIKSSREILGINNKCLFLDRDGVIIKDKNYISSPLEVELEKGAKYLINLAKKNHYLVVIITNQSGISRGYFNWNQYEEVTKEMIKQLGGEMMVDGIYANGIYPDASTKADSWRKPGIGMIIQAKNDFNIELKDSILIGDRLSDILSGLRAGLGHVIHVETGHGHKERSKVEKYLVRETPNMICFEEDGTKTNFTRLTSLEELDKEDINIFSST</sequence>
<evidence type="ECO:0000256" key="4">
    <source>
        <dbReference type="ARBA" id="ARBA00011245"/>
    </source>
</evidence>
<proteinExistence type="inferred from homology"/>
<dbReference type="Proteomes" id="UP000002274">
    <property type="component" value="Chromosome"/>
</dbReference>
<gene>
    <name evidence="10" type="ordered locus">P9303_00971</name>
</gene>
<organism evidence="10 11">
    <name type="scientific">Prochlorococcus marinus (strain MIT 9303)</name>
    <dbReference type="NCBI Taxonomy" id="59922"/>
    <lineage>
        <taxon>Bacteria</taxon>
        <taxon>Bacillati</taxon>
        <taxon>Cyanobacteriota</taxon>
        <taxon>Cyanophyceae</taxon>
        <taxon>Synechococcales</taxon>
        <taxon>Prochlorococcaceae</taxon>
        <taxon>Prochlorococcus</taxon>
    </lineage>
</organism>
<evidence type="ECO:0000256" key="2">
    <source>
        <dbReference type="ARBA" id="ARBA00004496"/>
    </source>
</evidence>
<accession>A2C5U2</accession>
<dbReference type="GO" id="GO:0005975">
    <property type="term" value="P:carbohydrate metabolic process"/>
    <property type="evidence" value="ECO:0007669"/>
    <property type="project" value="InterPro"/>
</dbReference>
<dbReference type="InterPro" id="IPR013954">
    <property type="entry name" value="PNK3P"/>
</dbReference>
<dbReference type="NCBIfam" id="TIGR01662">
    <property type="entry name" value="HAD-SF-IIIA"/>
    <property type="match status" value="1"/>
</dbReference>
<evidence type="ECO:0000256" key="3">
    <source>
        <dbReference type="ARBA" id="ARBA00005628"/>
    </source>
</evidence>
<keyword evidence="8" id="KW-0119">Carbohydrate metabolism</keyword>
<dbReference type="GO" id="GO:0046872">
    <property type="term" value="F:metal ion binding"/>
    <property type="evidence" value="ECO:0007669"/>
    <property type="project" value="UniProtKB-KW"/>
</dbReference>
<evidence type="ECO:0000313" key="11">
    <source>
        <dbReference type="Proteomes" id="UP000002274"/>
    </source>
</evidence>
<keyword evidence="6" id="KW-0479">Metal-binding</keyword>
<dbReference type="InterPro" id="IPR036412">
    <property type="entry name" value="HAD-like_sf"/>
</dbReference>
<comment type="subcellular location">
    <subcellularLocation>
        <location evidence="2">Cytoplasm</location>
    </subcellularLocation>
</comment>
<dbReference type="STRING" id="59922.P9303_00971"/>
<keyword evidence="7" id="KW-0378">Hydrolase</keyword>
<dbReference type="InterPro" id="IPR023214">
    <property type="entry name" value="HAD_sf"/>
</dbReference>